<name>A0A132NRM3_GIAIN</name>
<dbReference type="AlphaFoldDB" id="A0A132NRM3"/>
<evidence type="ECO:0000313" key="1">
    <source>
        <dbReference type="EMBL" id="KWX12745.1"/>
    </source>
</evidence>
<comment type="caution">
    <text evidence="1">The sequence shown here is derived from an EMBL/GenBank/DDBJ whole genome shotgun (WGS) entry which is preliminary data.</text>
</comment>
<gene>
    <name evidence="1" type="ORF">QR46_3258</name>
</gene>
<dbReference type="Proteomes" id="UP000070089">
    <property type="component" value="Unassembled WGS sequence"/>
</dbReference>
<sequence>MCLCADATEVEATSDHSADSPLHLAAAESATADCSWGLPLPKDSNIKSCLNVSLNLIFKSTMQIGIEKIYHGNTRCLKFLEVLIKHDYLLLKSNIYS</sequence>
<evidence type="ECO:0000313" key="2">
    <source>
        <dbReference type="Proteomes" id="UP000070089"/>
    </source>
</evidence>
<proteinExistence type="predicted"/>
<accession>A0A132NRM3</accession>
<reference evidence="1 2" key="1">
    <citation type="journal article" date="2015" name="Mol. Biochem. Parasitol.">
        <title>Identification of polymorphic genes for use in assemblage B genotyping assays through comparative genomics of multiple assemblage B Giardia duodenalis isolates.</title>
        <authorList>
            <person name="Wielinga C."/>
            <person name="Thompson R.C."/>
            <person name="Monis P."/>
            <person name="Ryan U."/>
        </authorList>
    </citation>
    <scope>NUCLEOTIDE SEQUENCE [LARGE SCALE GENOMIC DNA]</scope>
    <source>
        <strain evidence="1 2">BAH15c1</strain>
    </source>
</reference>
<dbReference type="EMBL" id="JXTI01000101">
    <property type="protein sequence ID" value="KWX12745.1"/>
    <property type="molecule type" value="Genomic_DNA"/>
</dbReference>
<dbReference type="VEuPathDB" id="GiardiaDB:QR46_3258"/>
<organism evidence="1 2">
    <name type="scientific">Giardia duodenalis assemblage B</name>
    <dbReference type="NCBI Taxonomy" id="1394984"/>
    <lineage>
        <taxon>Eukaryota</taxon>
        <taxon>Metamonada</taxon>
        <taxon>Diplomonadida</taxon>
        <taxon>Hexamitidae</taxon>
        <taxon>Giardiinae</taxon>
        <taxon>Giardia</taxon>
    </lineage>
</organism>
<protein>
    <submittedName>
        <fullName evidence="1">Chromosome segregation ATPase</fullName>
    </submittedName>
</protein>